<dbReference type="SUPFAM" id="SSF46894">
    <property type="entry name" value="C-terminal effector domain of the bipartite response regulators"/>
    <property type="match status" value="1"/>
</dbReference>
<dbReference type="InterPro" id="IPR016032">
    <property type="entry name" value="Sig_transdc_resp-reg_C-effctor"/>
</dbReference>
<organism evidence="5 6">
    <name type="scientific">Candidatus Desulfolinea nitratireducens</name>
    <dbReference type="NCBI Taxonomy" id="2841698"/>
    <lineage>
        <taxon>Bacteria</taxon>
        <taxon>Bacillati</taxon>
        <taxon>Chloroflexota</taxon>
        <taxon>Anaerolineae</taxon>
        <taxon>Anaerolineales</taxon>
        <taxon>Anaerolineales incertae sedis</taxon>
        <taxon>Candidatus Desulfolinea</taxon>
    </lineage>
</organism>
<comment type="caution">
    <text evidence="5">The sequence shown here is derived from an EMBL/GenBank/DDBJ whole genome shotgun (WGS) entry which is preliminary data.</text>
</comment>
<gene>
    <name evidence="5" type="ORF">H8E29_16520</name>
</gene>
<name>A0A8J6NSB9_9CHLR</name>
<dbReference type="EMBL" id="JACNJN010000203">
    <property type="protein sequence ID" value="MBC8336864.1"/>
    <property type="molecule type" value="Genomic_DNA"/>
</dbReference>
<dbReference type="InterPro" id="IPR019734">
    <property type="entry name" value="TPR_rpt"/>
</dbReference>
<feature type="repeat" description="TPR" evidence="3">
    <location>
        <begin position="876"/>
        <end position="909"/>
    </location>
</feature>
<evidence type="ECO:0000256" key="2">
    <source>
        <dbReference type="ARBA" id="ARBA00022840"/>
    </source>
</evidence>
<feature type="domain" description="Bacterial transcriptional activator" evidence="4">
    <location>
        <begin position="100"/>
        <end position="242"/>
    </location>
</feature>
<dbReference type="SMART" id="SM00028">
    <property type="entry name" value="TPR"/>
    <property type="match status" value="6"/>
</dbReference>
<dbReference type="Proteomes" id="UP000614469">
    <property type="component" value="Unassembled WGS sequence"/>
</dbReference>
<dbReference type="Pfam" id="PF13424">
    <property type="entry name" value="TPR_12"/>
    <property type="match status" value="1"/>
</dbReference>
<keyword evidence="2" id="KW-0067">ATP-binding</keyword>
<feature type="repeat" description="TPR" evidence="3">
    <location>
        <begin position="796"/>
        <end position="829"/>
    </location>
</feature>
<dbReference type="GO" id="GO:0005737">
    <property type="term" value="C:cytoplasm"/>
    <property type="evidence" value="ECO:0007669"/>
    <property type="project" value="TreeGrafter"/>
</dbReference>
<dbReference type="Gene3D" id="3.40.50.300">
    <property type="entry name" value="P-loop containing nucleotide triphosphate hydrolases"/>
    <property type="match status" value="1"/>
</dbReference>
<evidence type="ECO:0000256" key="3">
    <source>
        <dbReference type="PROSITE-ProRule" id="PRU00339"/>
    </source>
</evidence>
<accession>A0A8J6NSB9</accession>
<dbReference type="PANTHER" id="PTHR16305:SF28">
    <property type="entry name" value="GUANYLATE CYCLASE DOMAIN-CONTAINING PROTEIN"/>
    <property type="match status" value="1"/>
</dbReference>
<dbReference type="Gene3D" id="1.10.10.10">
    <property type="entry name" value="Winged helix-like DNA-binding domain superfamily/Winged helix DNA-binding domain"/>
    <property type="match status" value="1"/>
</dbReference>
<reference evidence="5 6" key="1">
    <citation type="submission" date="2020-08" db="EMBL/GenBank/DDBJ databases">
        <title>Bridging the membrane lipid divide: bacteria of the FCB group superphylum have the potential to synthesize archaeal ether lipids.</title>
        <authorList>
            <person name="Villanueva L."/>
            <person name="Von Meijenfeldt F.A.B."/>
            <person name="Westbye A.B."/>
            <person name="Yadav S."/>
            <person name="Hopmans E.C."/>
            <person name="Dutilh B.E."/>
            <person name="Sinninghe Damste J.S."/>
        </authorList>
    </citation>
    <scope>NUCLEOTIDE SEQUENCE [LARGE SCALE GENOMIC DNA]</scope>
    <source>
        <strain evidence="5">NIOZ-UU36</strain>
    </source>
</reference>
<dbReference type="PANTHER" id="PTHR16305">
    <property type="entry name" value="TESTICULAR SOLUBLE ADENYLYL CYCLASE"/>
    <property type="match status" value="1"/>
</dbReference>
<dbReference type="GO" id="GO:0003677">
    <property type="term" value="F:DNA binding"/>
    <property type="evidence" value="ECO:0007669"/>
    <property type="project" value="InterPro"/>
</dbReference>
<sequence length="1013" mass="115269">MSASHPKISLFLLGAPRLEVEGEVISLPTQKAEALLAFLANHETRHSRERLATFLWGNTSDKRARSSLRNALYLLRDALGEDVFLLERHYVALKSDFVWVDIKEMDRIVNEVHVDIPKLRDTLTLWRAPFLDGISFADLHAFDEWLSHERERSFLIYREGWMRLSKLLLMQGKRIQALEAARQLVSLDPLSEEAHQHLFRLYLMLGDRSAALQEFAKLKARLFDELNIAPSAESLALQDKALHIATWMPDEQESLYLLAQGALVGRKNELRQFSEHWRAVLPVGPARMTLLGGEPGIGKTSLLSAWQENLDKHLFLSVRAFEPQKNTAYDLWIQLLRTSFEKFGMTKFSLSDRWLSEIASILPEIYVQRPDLPRSRYDDSELARGRLMEAIHQWTIAITAQHPLCIFVDDLQWGDQASLQVFAYLLEKGETLPLFIVGTQRTSEINPVWEITAEALQQKGLSRYIELQRLSFDEVSILLSTLAFQPKDPVAFLQRIYQETAGNPLFVVEMAQAIHHIDLDHTPELPIPSTIQGVIRTRLSRLAKETRQILALASLLVQDFSAEFLQATGDFPDATMTQALEEALKANILVEQVGGNYQFSHIKIADVLAADLPPESKQNFHKQIAQTLEKRSANEVERISYHYEKADELTLAVEYTLRSAKRAVELYMDEDALTWYERALNLLAHQDISLIPKKVRGLIPFEQIDISEHLPLDVLGLIYRQRGLISQRTGNYPQAEDDFQLALEHAQTRQRRDEQGAAHNLLSFLAYLRSEYHLVADHAQHTLDFGTKADVPQLRAAGLRNLGIAAYHTQDFDRALSLYKEALTVYEGVGDKVGIATCYNNTGFALRTLRRYEEAILSFKKAFDHYEAAGQMEGQALILANIGRTYASQGDTEKAFDHLDRAHQLSRDIRTDWITVKVWRTKGRVFAQNRVWEKALEAATEAKALAETLGSDEDLGAVYRLLGKIAAAWEESNLGAPEAYFSQSIAILERVGEQYEIQRSLDSFERYKMSGGE</sequence>
<evidence type="ECO:0000313" key="5">
    <source>
        <dbReference type="EMBL" id="MBC8336864.1"/>
    </source>
</evidence>
<dbReference type="Gene3D" id="1.25.40.10">
    <property type="entry name" value="Tetratricopeptide repeat domain"/>
    <property type="match status" value="2"/>
</dbReference>
<evidence type="ECO:0000259" key="4">
    <source>
        <dbReference type="SMART" id="SM01043"/>
    </source>
</evidence>
<dbReference type="SMART" id="SM01043">
    <property type="entry name" value="BTAD"/>
    <property type="match status" value="1"/>
</dbReference>
<dbReference type="InterPro" id="IPR036388">
    <property type="entry name" value="WH-like_DNA-bd_sf"/>
</dbReference>
<dbReference type="SUPFAM" id="SSF52540">
    <property type="entry name" value="P-loop containing nucleoside triphosphate hydrolases"/>
    <property type="match status" value="1"/>
</dbReference>
<dbReference type="PROSITE" id="PS50005">
    <property type="entry name" value="TPR"/>
    <property type="match status" value="2"/>
</dbReference>
<protein>
    <submittedName>
        <fullName evidence="5">AAA family ATPase</fullName>
    </submittedName>
</protein>
<dbReference type="AlphaFoldDB" id="A0A8J6NSB9"/>
<proteinExistence type="predicted"/>
<dbReference type="GO" id="GO:0006355">
    <property type="term" value="P:regulation of DNA-templated transcription"/>
    <property type="evidence" value="ECO:0007669"/>
    <property type="project" value="InterPro"/>
</dbReference>
<evidence type="ECO:0000313" key="6">
    <source>
        <dbReference type="Proteomes" id="UP000614469"/>
    </source>
</evidence>
<dbReference type="GO" id="GO:0005524">
    <property type="term" value="F:ATP binding"/>
    <property type="evidence" value="ECO:0007669"/>
    <property type="project" value="UniProtKB-KW"/>
</dbReference>
<dbReference type="InterPro" id="IPR011990">
    <property type="entry name" value="TPR-like_helical_dom_sf"/>
</dbReference>
<dbReference type="Pfam" id="PF03704">
    <property type="entry name" value="BTAD"/>
    <property type="match status" value="1"/>
</dbReference>
<dbReference type="InterPro" id="IPR005158">
    <property type="entry name" value="BTAD"/>
</dbReference>
<dbReference type="Pfam" id="PF13191">
    <property type="entry name" value="AAA_16"/>
    <property type="match status" value="1"/>
</dbReference>
<dbReference type="InterPro" id="IPR027417">
    <property type="entry name" value="P-loop_NTPase"/>
</dbReference>
<dbReference type="GO" id="GO:0004016">
    <property type="term" value="F:adenylate cyclase activity"/>
    <property type="evidence" value="ECO:0007669"/>
    <property type="project" value="TreeGrafter"/>
</dbReference>
<dbReference type="SUPFAM" id="SSF48452">
    <property type="entry name" value="TPR-like"/>
    <property type="match status" value="3"/>
</dbReference>
<dbReference type="InterPro" id="IPR041664">
    <property type="entry name" value="AAA_16"/>
</dbReference>
<keyword evidence="3" id="KW-0802">TPR repeat</keyword>
<keyword evidence="1" id="KW-0547">Nucleotide-binding</keyword>
<evidence type="ECO:0000256" key="1">
    <source>
        <dbReference type="ARBA" id="ARBA00022741"/>
    </source>
</evidence>